<protein>
    <submittedName>
        <fullName evidence="5">CoA-binding protein</fullName>
    </submittedName>
</protein>
<dbReference type="Proteomes" id="UP000295301">
    <property type="component" value="Unassembled WGS sequence"/>
</dbReference>
<feature type="domain" description="ATP-grasp" evidence="4">
    <location>
        <begin position="489"/>
        <end position="525"/>
    </location>
</feature>
<evidence type="ECO:0000256" key="1">
    <source>
        <dbReference type="ARBA" id="ARBA00022532"/>
    </source>
</evidence>
<comment type="caution">
    <text evidence="5">The sequence shown here is derived from an EMBL/GenBank/DDBJ whole genome shotgun (WGS) entry which is preliminary data.</text>
</comment>
<dbReference type="Gene3D" id="3.40.50.720">
    <property type="entry name" value="NAD(P)-binding Rossmann-like Domain"/>
    <property type="match status" value="1"/>
</dbReference>
<reference evidence="5 6" key="1">
    <citation type="submission" date="2019-03" db="EMBL/GenBank/DDBJ databases">
        <title>Ruegeria lutea sp. nov., a novel strain, isolated from marine sediment, the Masan Bay, South Korea.</title>
        <authorList>
            <person name="Kim J."/>
            <person name="Kim D.-Y."/>
            <person name="Lee S.-S."/>
        </authorList>
    </citation>
    <scope>NUCLEOTIDE SEQUENCE [LARGE SCALE GENOMIC DNA]</scope>
    <source>
        <strain evidence="5 6">318-1</strain>
    </source>
</reference>
<dbReference type="RefSeq" id="WP_133360273.1">
    <property type="nucleotide sequence ID" value="NZ_SMUV01000068.1"/>
</dbReference>
<organism evidence="5 6">
    <name type="scientific">Antarcticimicrobium luteum</name>
    <dbReference type="NCBI Taxonomy" id="2547397"/>
    <lineage>
        <taxon>Bacteria</taxon>
        <taxon>Pseudomonadati</taxon>
        <taxon>Pseudomonadota</taxon>
        <taxon>Alphaproteobacteria</taxon>
        <taxon>Rhodobacterales</taxon>
        <taxon>Paracoccaceae</taxon>
        <taxon>Antarcticimicrobium</taxon>
    </lineage>
</organism>
<dbReference type="Pfam" id="PF13607">
    <property type="entry name" value="Succ_CoA_lig"/>
    <property type="match status" value="1"/>
</dbReference>
<dbReference type="InterPro" id="IPR013815">
    <property type="entry name" value="ATP_grasp_subdomain_1"/>
</dbReference>
<dbReference type="InterPro" id="IPR032875">
    <property type="entry name" value="Succ_CoA_lig_flav_dom"/>
</dbReference>
<dbReference type="Pfam" id="PF13549">
    <property type="entry name" value="ATP-grasp_5"/>
    <property type="match status" value="1"/>
</dbReference>
<evidence type="ECO:0000313" key="6">
    <source>
        <dbReference type="Proteomes" id="UP000295301"/>
    </source>
</evidence>
<dbReference type="PANTHER" id="PTHR42793:SF1">
    <property type="entry name" value="PEPTIDYL-LYSINE N-ACETYLTRANSFERASE PATZ"/>
    <property type="match status" value="1"/>
</dbReference>
<keyword evidence="1" id="KW-0816">Tricarboxylic acid cycle</keyword>
<keyword evidence="3" id="KW-0547">Nucleotide-binding</keyword>
<dbReference type="SMART" id="SM00881">
    <property type="entry name" value="CoA_binding"/>
    <property type="match status" value="1"/>
</dbReference>
<name>A0A4R5V1J1_9RHOB</name>
<dbReference type="InterPro" id="IPR011761">
    <property type="entry name" value="ATP-grasp"/>
</dbReference>
<dbReference type="PANTHER" id="PTHR42793">
    <property type="entry name" value="COA BINDING DOMAIN CONTAINING PROTEIN"/>
    <property type="match status" value="1"/>
</dbReference>
<keyword evidence="6" id="KW-1185">Reference proteome</keyword>
<dbReference type="Gene3D" id="3.30.470.20">
    <property type="entry name" value="ATP-grasp fold, B domain"/>
    <property type="match status" value="1"/>
</dbReference>
<dbReference type="OrthoDB" id="9807426at2"/>
<dbReference type="GO" id="GO:0006099">
    <property type="term" value="P:tricarboxylic acid cycle"/>
    <property type="evidence" value="ECO:0007669"/>
    <property type="project" value="UniProtKB-KW"/>
</dbReference>
<dbReference type="InterPro" id="IPR016102">
    <property type="entry name" value="Succinyl-CoA_synth-like"/>
</dbReference>
<dbReference type="GO" id="GO:0005524">
    <property type="term" value="F:ATP binding"/>
    <property type="evidence" value="ECO:0007669"/>
    <property type="project" value="UniProtKB-UniRule"/>
</dbReference>
<accession>A0A4R5V1J1</accession>
<keyword evidence="3" id="KW-0067">ATP-binding</keyword>
<dbReference type="InterPro" id="IPR036291">
    <property type="entry name" value="NAD(P)-bd_dom_sf"/>
</dbReference>
<dbReference type="Gene3D" id="3.30.1490.20">
    <property type="entry name" value="ATP-grasp fold, A domain"/>
    <property type="match status" value="1"/>
</dbReference>
<evidence type="ECO:0000256" key="3">
    <source>
        <dbReference type="PROSITE-ProRule" id="PRU00409"/>
    </source>
</evidence>
<dbReference type="EMBL" id="SMUV01000068">
    <property type="protein sequence ID" value="TDK45658.1"/>
    <property type="molecule type" value="Genomic_DNA"/>
</dbReference>
<comment type="similarity">
    <text evidence="2">In the N-terminal section; belongs to the acetate CoA ligase alpha subunit family.</text>
</comment>
<dbReference type="PROSITE" id="PS50975">
    <property type="entry name" value="ATP_GRASP"/>
    <property type="match status" value="1"/>
</dbReference>
<evidence type="ECO:0000313" key="5">
    <source>
        <dbReference type="EMBL" id="TDK45658.1"/>
    </source>
</evidence>
<dbReference type="Pfam" id="PF13380">
    <property type="entry name" value="CoA_binding_2"/>
    <property type="match status" value="1"/>
</dbReference>
<dbReference type="InterPro" id="IPR003781">
    <property type="entry name" value="CoA-bd"/>
</dbReference>
<evidence type="ECO:0000256" key="2">
    <source>
        <dbReference type="ARBA" id="ARBA00060888"/>
    </source>
</evidence>
<dbReference type="GO" id="GO:0046872">
    <property type="term" value="F:metal ion binding"/>
    <property type="evidence" value="ECO:0007669"/>
    <property type="project" value="InterPro"/>
</dbReference>
<dbReference type="FunFam" id="3.30.1490.20:FF:000020">
    <property type="entry name" value="Protein lysine acetyltransferase"/>
    <property type="match status" value="1"/>
</dbReference>
<evidence type="ECO:0000259" key="4">
    <source>
        <dbReference type="PROSITE" id="PS50975"/>
    </source>
</evidence>
<dbReference type="SUPFAM" id="SSF52210">
    <property type="entry name" value="Succinyl-CoA synthetase domains"/>
    <property type="match status" value="2"/>
</dbReference>
<gene>
    <name evidence="5" type="ORF">E1832_13415</name>
</gene>
<dbReference type="SUPFAM" id="SSF56059">
    <property type="entry name" value="Glutathione synthetase ATP-binding domain-like"/>
    <property type="match status" value="1"/>
</dbReference>
<dbReference type="Gene3D" id="3.40.50.261">
    <property type="entry name" value="Succinyl-CoA synthetase domains"/>
    <property type="match status" value="2"/>
</dbReference>
<dbReference type="AlphaFoldDB" id="A0A4R5V1J1"/>
<dbReference type="SUPFAM" id="SSF51735">
    <property type="entry name" value="NAD(P)-binding Rossmann-fold domains"/>
    <property type="match status" value="1"/>
</dbReference>
<proteinExistence type="inferred from homology"/>
<sequence>MTVRPSIVRLLRPRSIAVAGASAKKKSLANIVLDNLARYGFAGALHVIHHKEAQIEGRPTVASVDELPEGVDCVVLAMPAKAILPAVEACAAKGVGGIIIFSAGFAELGEDGRQAQERIREIAHAAGMVVEGPNCLGMMNYVDAIHLSFSATDQRDIAGPGIGVISQSGAMAVVVRGAFHGRERDVSYAISTGNEAANGIEDFLEFLLDDDDTRVICMIAEQLRDPQRFLALAGRARHIGKPIVMLHPGKSGAAREAARTHTGALAGDNAVMRAKAQAKGVTLVDTIEQLIDVTEFVQLYGFPSAPGLGVIGESGALSAQLLDYCEEQHVPLPHPEGAVAEALAAIAPGFINATNPLDLTAQAMINPDIYRQAVAALEVDDRIGTIMFGISLTSRTMAKRKLPPLLEILRAYRPSKPVIFAMVGDDAEIGQELIGQMRDLGIPFYRSPERVVRALPVLTAPRSGAEARRLPAPAAADLPEGTLSEAQSKTLLAEAGLPVPPFRAAGSADEAAAAAADLGYPVAMKVLSAALPHKSDVGGVFLSLKDEAALRAAYEELHANIARLAPGVTSEGVLIEPMARMGVELIAGARDDPLWGPVVLVGLGGVQAELLKDLRLLSADCSEAEVIAALEGLNGAALLKGFRGAPPCDLPAIARAVCALGDFAAAHPQVAEVEINPLFAYPEGDGVCAVDALISVRKEQE</sequence>